<proteinExistence type="predicted"/>
<evidence type="ECO:0000313" key="2">
    <source>
        <dbReference type="EMBL" id="TQV74806.1"/>
    </source>
</evidence>
<evidence type="ECO:0000256" key="1">
    <source>
        <dbReference type="SAM" id="MobiDB-lite"/>
    </source>
</evidence>
<sequence length="90" mass="10484">MAKWVTEKLEELLHQINEVPFTDDRDKKQLSILMNGFMQLNNQAMDNAAVKTKSQLRNWDLASSIKAKQEEKAVKEDKADEELTRLRPIK</sequence>
<organism evidence="2 3">
    <name type="scientific">Aliikangiella marina</name>
    <dbReference type="NCBI Taxonomy" id="1712262"/>
    <lineage>
        <taxon>Bacteria</taxon>
        <taxon>Pseudomonadati</taxon>
        <taxon>Pseudomonadota</taxon>
        <taxon>Gammaproteobacteria</taxon>
        <taxon>Oceanospirillales</taxon>
        <taxon>Pleioneaceae</taxon>
        <taxon>Aliikangiella</taxon>
    </lineage>
</organism>
<dbReference type="Proteomes" id="UP000317839">
    <property type="component" value="Unassembled WGS sequence"/>
</dbReference>
<comment type="caution">
    <text evidence="2">The sequence shown here is derived from an EMBL/GenBank/DDBJ whole genome shotgun (WGS) entry which is preliminary data.</text>
</comment>
<dbReference type="EMBL" id="VIKR01000002">
    <property type="protein sequence ID" value="TQV74806.1"/>
    <property type="molecule type" value="Genomic_DNA"/>
</dbReference>
<accession>A0A545TC93</accession>
<feature type="region of interest" description="Disordered" evidence="1">
    <location>
        <begin position="70"/>
        <end position="90"/>
    </location>
</feature>
<reference evidence="2 3" key="1">
    <citation type="submission" date="2019-06" db="EMBL/GenBank/DDBJ databases">
        <title>Draft genome of Aliikangiella marina GYP-15.</title>
        <authorList>
            <person name="Wang G."/>
        </authorList>
    </citation>
    <scope>NUCLEOTIDE SEQUENCE [LARGE SCALE GENOMIC DNA]</scope>
    <source>
        <strain evidence="2 3">GYP-15</strain>
    </source>
</reference>
<dbReference type="AlphaFoldDB" id="A0A545TC93"/>
<gene>
    <name evidence="2" type="ORF">FLL45_07545</name>
</gene>
<keyword evidence="3" id="KW-1185">Reference proteome</keyword>
<name>A0A545TC93_9GAMM</name>
<dbReference type="RefSeq" id="WP_142941424.1">
    <property type="nucleotide sequence ID" value="NZ_VIKR01000002.1"/>
</dbReference>
<evidence type="ECO:0000313" key="3">
    <source>
        <dbReference type="Proteomes" id="UP000317839"/>
    </source>
</evidence>
<dbReference type="OrthoDB" id="9859288at2"/>
<protein>
    <submittedName>
        <fullName evidence="2">Uncharacterized protein</fullName>
    </submittedName>
</protein>